<evidence type="ECO:0000313" key="14">
    <source>
        <dbReference type="EMBL" id="PRP75306.1"/>
    </source>
</evidence>
<dbReference type="InterPro" id="IPR017441">
    <property type="entry name" value="Protein_kinase_ATP_BS"/>
</dbReference>
<dbReference type="InterPro" id="IPR050647">
    <property type="entry name" value="Plant_LRR-RLKs"/>
</dbReference>
<feature type="domain" description="Protein kinase" evidence="13">
    <location>
        <begin position="715"/>
        <end position="963"/>
    </location>
</feature>
<dbReference type="PRINTS" id="PR00109">
    <property type="entry name" value="TYRKINASE"/>
</dbReference>
<dbReference type="PANTHER" id="PTHR48056">
    <property type="entry name" value="LRR RECEPTOR-LIKE SERINE/THREONINE-PROTEIN KINASE-RELATED"/>
    <property type="match status" value="1"/>
</dbReference>
<gene>
    <name evidence="14" type="ORF">PROFUN_05617</name>
</gene>
<organism evidence="14 15">
    <name type="scientific">Planoprotostelium fungivorum</name>
    <dbReference type="NCBI Taxonomy" id="1890364"/>
    <lineage>
        <taxon>Eukaryota</taxon>
        <taxon>Amoebozoa</taxon>
        <taxon>Evosea</taxon>
        <taxon>Variosea</taxon>
        <taxon>Cavosteliida</taxon>
        <taxon>Cavosteliaceae</taxon>
        <taxon>Planoprotostelium</taxon>
    </lineage>
</organism>
<dbReference type="GO" id="GO:0080120">
    <property type="term" value="P:CAAX-box protein maturation"/>
    <property type="evidence" value="ECO:0007669"/>
    <property type="project" value="UniProtKB-ARBA"/>
</dbReference>
<keyword evidence="12" id="KW-1133">Transmembrane helix</keyword>
<feature type="transmembrane region" description="Helical" evidence="12">
    <location>
        <begin position="156"/>
        <end position="178"/>
    </location>
</feature>
<protein>
    <submittedName>
        <fullName evidence="14">Tyrosine-protein kinase Fer-like</fullName>
    </submittedName>
</protein>
<feature type="transmembrane region" description="Helical" evidence="12">
    <location>
        <begin position="198"/>
        <end position="220"/>
    </location>
</feature>
<keyword evidence="2" id="KW-0433">Leucine-rich repeat</keyword>
<evidence type="ECO:0000313" key="15">
    <source>
        <dbReference type="Proteomes" id="UP000241769"/>
    </source>
</evidence>
<dbReference type="SUPFAM" id="SSF52058">
    <property type="entry name" value="L domain-like"/>
    <property type="match status" value="1"/>
</dbReference>
<dbReference type="PANTHER" id="PTHR48056:SF81">
    <property type="entry name" value="RECEPTOR PROTEIN-TYROSINE KINASE CEPR1"/>
    <property type="match status" value="1"/>
</dbReference>
<dbReference type="EMBL" id="MDYQ01000395">
    <property type="protein sequence ID" value="PRP75306.1"/>
    <property type="molecule type" value="Genomic_DNA"/>
</dbReference>
<feature type="transmembrane region" description="Helical" evidence="12">
    <location>
        <begin position="620"/>
        <end position="644"/>
    </location>
</feature>
<feature type="compositionally biased region" description="Polar residues" evidence="11">
    <location>
        <begin position="1301"/>
        <end position="1311"/>
    </location>
</feature>
<dbReference type="Proteomes" id="UP000241769">
    <property type="component" value="Unassembled WGS sequence"/>
</dbReference>
<dbReference type="SMART" id="SM00369">
    <property type="entry name" value="LRR_TYP"/>
    <property type="match status" value="4"/>
</dbReference>
<sequence>MLETSLLGSVLTSISFCLLFVNSLYLWNIHFIKALFNDPNVDESHRDHPRNIRKRFISVAFTCTTVLCYMRFIVWTPTSTSSSFLEEIGIRWPGLLVAIILPLLLVMLLFLGPLSLRFFEHDWDDLFQPGEITWWRNIVVGPVSEELVFRGCMTPLLLAGGFSPATTVFLSPFIFGLAHAHHILNHLHTRGVQWRRAILQTIFQLAYTTIFGAFETFLFIRTNHVMGAIMVHMFCNFMGFPDIGSAKEHQKKNVIGFCYVGGLMCFIFFLYPMTQPWLYSNSVEMLLILVAINELEHVHFPLSLARSICELPSLHICTKSYIQLTQVQRNNLNGTIPVEPFKRLQSLKYINLSRNQLRGNIPIILFDLPHLIEMDLSDNSLNGSLLLSHRKRTGPLETLNLSQNQLSGDLPDLFTRFPNMSQLFMRHNDFTGNIPRSLSKLKHLLHIDLSNNHLIGSVPVASSPHVSTVNMANNLITGYVVYIDTHSQLNHLNLSGNRMSGTIRAASSNTLTSLDLSRNNLSTLPQATISSFLQLRHLNLSRNRLERSDLDLSPMQHIQHIDLSHNRLRGEIIVRRDLPPEHLDTRFNPDHVILDVSYNYDNGTVTVVDGISGDGTNRNVLIGVLVPSAIIFLLILPITLYLVWRRWMRRILRKHDSYGDNEHGEAASSVDVIMPEEEEEESLEMEEEDRDYLSLSIDNAKDVKVPRSILLSGVVVSNTKIGRGNFGAVYRGDWNGTPVALKKLNDRDKYEECIKEFSVLQKLNHPHVVRLFGLCQYDRYILMVLELCPLGSVRDFLRESPDVTEEDLISMCIDVAAGMWYLELKGVLHRDLGARNLLIAETAGQYWVKIADFGLSKEADYYKSQSGIMAYKWCAPEILQYGRSTYKSDVWSYGVCLWEIFSRGQEPYQGMANAEAVKQVCKGYRLERPQQCPVIIYRLMMRCWQHNSYERPGFKEIYDELRLLSANDEIEPNDSSSVITEKPRYPPLVNHGAIMEGEDDDDEQDDNYYNMTDAGVEEHGLLDEANETTPALLSFTREFHVPYNEPPQAPLDCLCIYNSIGVSPTTDFISRRLYYSSSLLGPDIGSISAMPAAEGVSKKNFETLRRLQENASRGFPLAYFTDILITILQTQKVLLEASYDAGSLDQDRRLDCLERVRDMTQITVLLEQFMTKTSSQFESAKEPILSQWRSLSSAFNALKENLVFFIKIVKEIFLNELDPEDENSLTMASKAITSSLRSTIHAAEALDGMISSSTPAPTPSASASNRPPPRRPPPRDVTKGFNRPQPAPPKDAQPESPPKTEPQSAEDTSPSTDRHLQRKDSWANPRPPSVKTLRSMLLATQSLDIPAQTKPEIRSLSAPDLNQSPSLLNTSGTLSASPSGGSPVGSPYKMTGTVGSNPPSPVTDKKNKKKDKTLEFNTLLRNMKKGSKSPIFSECEQQIQDLSSHIGKLMEILETTREAKKMKELKNSCESVLHSLKKIAVELSMQKEQERLDAIVKDFIRACVEYREEKIPDPSEMCLLLRSKLATDDSLWWFDRLMGAKRKEANFKEQEALLSRREDAINYREQKLENEMMGLAKMLEMKEGGTLTKKERANMLSNSAAFGLMNGSLDMPRTSDRYLLQVGLPLHGVIKTVTVSGTETGTELLERLILKYYRTYAPDAKAVDYMLKIPGQQIIIDPSMPFHRVDYIQRFRKQEDPLFRVELLLLERETNRMPSSTQQIIQKAEQKANSHLLRQEDGRSIFNGPVLQQMSIYKLEMDKILRSLARDYGVDFTVVETFERDEKFDADKQLRLLKKMLTENSHHNHKSQAELTRLINVSGEIDTIVETLFDEYEGIRQIKDLRGLPNLGETIIVDGTQTNNRISRVISIIQIILFEKSMGEHCDYKRTHYVPITKTTHTAPLTALTSQPFSTRSEDILKAFSSLKRGILREVNMLSSLQEKSNENTAVNCAAAKNLSTAYLEIVDEFVRETMKAFEEKIAQTAHLSEEKQERVYAGFQGPIQLEFEAARQFAEIRSWVNNLIEIQVVSMIQREVFATTRPELDEIMRQNNQRMIRGFQGMLEQAVPAAVICLQELLQYIEDYIRSDRK</sequence>
<evidence type="ECO:0000256" key="9">
    <source>
        <dbReference type="ARBA" id="ARBA00023137"/>
    </source>
</evidence>
<keyword evidence="15" id="KW-1185">Reference proteome</keyword>
<keyword evidence="12" id="KW-0812">Transmembrane</keyword>
<keyword evidence="4" id="KW-0677">Repeat</keyword>
<keyword evidence="5 10" id="KW-0547">Nucleotide-binding</keyword>
<dbReference type="PROSITE" id="PS00107">
    <property type="entry name" value="PROTEIN_KINASE_ATP"/>
    <property type="match status" value="1"/>
</dbReference>
<name>A0A2P6MUH7_9EUKA</name>
<dbReference type="GO" id="GO:0050793">
    <property type="term" value="P:regulation of developmental process"/>
    <property type="evidence" value="ECO:0007669"/>
    <property type="project" value="UniProtKB-ARBA"/>
</dbReference>
<dbReference type="Pfam" id="PF07714">
    <property type="entry name" value="PK_Tyr_Ser-Thr"/>
    <property type="match status" value="1"/>
</dbReference>
<dbReference type="InterPro" id="IPR001245">
    <property type="entry name" value="Ser-Thr/Tyr_kinase_cat_dom"/>
</dbReference>
<dbReference type="GO" id="GO:0012505">
    <property type="term" value="C:endomembrane system"/>
    <property type="evidence" value="ECO:0007669"/>
    <property type="project" value="UniProtKB-SubCell"/>
</dbReference>
<keyword evidence="8 12" id="KW-0472">Membrane</keyword>
<evidence type="ECO:0000256" key="4">
    <source>
        <dbReference type="ARBA" id="ARBA00022737"/>
    </source>
</evidence>
<feature type="transmembrane region" description="Helical" evidence="12">
    <location>
        <begin position="56"/>
        <end position="75"/>
    </location>
</feature>
<feature type="region of interest" description="Disordered" evidence="11">
    <location>
        <begin position="660"/>
        <end position="686"/>
    </location>
</feature>
<dbReference type="STRING" id="1890364.A0A2P6MUH7"/>
<feature type="transmembrane region" description="Helical" evidence="12">
    <location>
        <begin position="6"/>
        <end position="27"/>
    </location>
</feature>
<evidence type="ECO:0000256" key="8">
    <source>
        <dbReference type="ARBA" id="ARBA00023136"/>
    </source>
</evidence>
<feature type="compositionally biased region" description="Basic and acidic residues" evidence="11">
    <location>
        <begin position="1312"/>
        <end position="1321"/>
    </location>
</feature>
<feature type="transmembrane region" description="Helical" evidence="12">
    <location>
        <begin position="95"/>
        <end position="116"/>
    </location>
</feature>
<feature type="transmembrane region" description="Helical" evidence="12">
    <location>
        <begin position="254"/>
        <end position="273"/>
    </location>
</feature>
<evidence type="ECO:0000256" key="2">
    <source>
        <dbReference type="ARBA" id="ARBA00022614"/>
    </source>
</evidence>
<comment type="subcellular location">
    <subcellularLocation>
        <location evidence="1">Endomembrane system</location>
    </subcellularLocation>
</comment>
<proteinExistence type="predicted"/>
<dbReference type="GO" id="GO:0004713">
    <property type="term" value="F:protein tyrosine kinase activity"/>
    <property type="evidence" value="ECO:0007669"/>
    <property type="project" value="UniProtKB-KW"/>
</dbReference>
<dbReference type="Pfam" id="PF00794">
    <property type="entry name" value="PI3K_rbd"/>
    <property type="match status" value="1"/>
</dbReference>
<evidence type="ECO:0000256" key="5">
    <source>
        <dbReference type="ARBA" id="ARBA00022741"/>
    </source>
</evidence>
<keyword evidence="9" id="KW-0829">Tyrosine-protein kinase</keyword>
<keyword evidence="7 10" id="KW-0067">ATP-binding</keyword>
<feature type="compositionally biased region" description="Pro residues" evidence="11">
    <location>
        <begin position="1285"/>
        <end position="1300"/>
    </location>
</feature>
<dbReference type="Pfam" id="PF02517">
    <property type="entry name" value="Rce1-like"/>
    <property type="match status" value="1"/>
</dbReference>
<dbReference type="GO" id="GO:0048468">
    <property type="term" value="P:cell development"/>
    <property type="evidence" value="ECO:0007669"/>
    <property type="project" value="UniProtKB-ARBA"/>
</dbReference>
<dbReference type="PROSITE" id="PS51450">
    <property type="entry name" value="LRR"/>
    <property type="match status" value="2"/>
</dbReference>
<dbReference type="Gene3D" id="3.80.10.10">
    <property type="entry name" value="Ribonuclease Inhibitor"/>
    <property type="match status" value="3"/>
</dbReference>
<dbReference type="InterPro" id="IPR003675">
    <property type="entry name" value="Rce1/LyrA-like_dom"/>
</dbReference>
<feature type="region of interest" description="Disordered" evidence="11">
    <location>
        <begin position="1356"/>
        <end position="1411"/>
    </location>
</feature>
<dbReference type="InParanoid" id="A0A2P6MUH7"/>
<accession>A0A2P6MUH7</accession>
<feature type="binding site" evidence="10">
    <location>
        <position position="742"/>
    </location>
    <ligand>
        <name>ATP</name>
        <dbReference type="ChEBI" id="CHEBI:30616"/>
    </ligand>
</feature>
<evidence type="ECO:0000256" key="10">
    <source>
        <dbReference type="PROSITE-ProRule" id="PRU10141"/>
    </source>
</evidence>
<evidence type="ECO:0000256" key="7">
    <source>
        <dbReference type="ARBA" id="ARBA00022840"/>
    </source>
</evidence>
<dbReference type="InterPro" id="IPR032675">
    <property type="entry name" value="LRR_dom_sf"/>
</dbReference>
<evidence type="ECO:0000256" key="1">
    <source>
        <dbReference type="ARBA" id="ARBA00004308"/>
    </source>
</evidence>
<dbReference type="GO" id="GO:0005524">
    <property type="term" value="F:ATP binding"/>
    <property type="evidence" value="ECO:0007669"/>
    <property type="project" value="UniProtKB-UniRule"/>
</dbReference>
<evidence type="ECO:0000256" key="12">
    <source>
        <dbReference type="SAM" id="Phobius"/>
    </source>
</evidence>
<dbReference type="InterPro" id="IPR001611">
    <property type="entry name" value="Leu-rich_rpt"/>
</dbReference>
<feature type="compositionally biased region" description="Acidic residues" evidence="11">
    <location>
        <begin position="674"/>
        <end position="686"/>
    </location>
</feature>
<feature type="region of interest" description="Disordered" evidence="11">
    <location>
        <begin position="1250"/>
        <end position="1329"/>
    </location>
</feature>
<feature type="compositionally biased region" description="Low complexity" evidence="11">
    <location>
        <begin position="1251"/>
        <end position="1265"/>
    </location>
</feature>
<dbReference type="PROSITE" id="PS50011">
    <property type="entry name" value="PROTEIN_KINASE_DOM"/>
    <property type="match status" value="1"/>
</dbReference>
<reference evidence="14 15" key="1">
    <citation type="journal article" date="2018" name="Genome Biol. Evol.">
        <title>Multiple Roots of Fruiting Body Formation in Amoebozoa.</title>
        <authorList>
            <person name="Hillmann F."/>
            <person name="Forbes G."/>
            <person name="Novohradska S."/>
            <person name="Ferling I."/>
            <person name="Riege K."/>
            <person name="Groth M."/>
            <person name="Westermann M."/>
            <person name="Marz M."/>
            <person name="Spaller T."/>
            <person name="Winckler T."/>
            <person name="Schaap P."/>
            <person name="Glockner G."/>
        </authorList>
    </citation>
    <scope>NUCLEOTIDE SEQUENCE [LARGE SCALE GENOMIC DNA]</scope>
    <source>
        <strain evidence="14 15">Jena</strain>
    </source>
</reference>
<dbReference type="InterPro" id="IPR011009">
    <property type="entry name" value="Kinase-like_dom_sf"/>
</dbReference>
<dbReference type="SUPFAM" id="SSF56112">
    <property type="entry name" value="Protein kinase-like (PK-like)"/>
    <property type="match status" value="1"/>
</dbReference>
<evidence type="ECO:0000256" key="6">
    <source>
        <dbReference type="ARBA" id="ARBA00022777"/>
    </source>
</evidence>
<evidence type="ECO:0000256" key="3">
    <source>
        <dbReference type="ARBA" id="ARBA00022679"/>
    </source>
</evidence>
<dbReference type="InterPro" id="IPR003591">
    <property type="entry name" value="Leu-rich_rpt_typical-subtyp"/>
</dbReference>
<comment type="caution">
    <text evidence="14">The sequence shown here is derived from an EMBL/GenBank/DDBJ whole genome shotgun (WGS) entry which is preliminary data.</text>
</comment>
<dbReference type="OrthoDB" id="18927at2759"/>
<keyword evidence="6 14" id="KW-0418">Kinase</keyword>
<dbReference type="CDD" id="cd00192">
    <property type="entry name" value="PTKc"/>
    <property type="match status" value="1"/>
</dbReference>
<feature type="compositionally biased region" description="Polar residues" evidence="11">
    <location>
        <begin position="1360"/>
        <end position="1374"/>
    </location>
</feature>
<feature type="compositionally biased region" description="Low complexity" evidence="11">
    <location>
        <begin position="1375"/>
        <end position="1387"/>
    </location>
</feature>
<keyword evidence="3" id="KW-0808">Transferase</keyword>
<dbReference type="Gene3D" id="1.10.510.10">
    <property type="entry name" value="Transferase(Phosphotransferase) domain 1"/>
    <property type="match status" value="1"/>
</dbReference>
<dbReference type="InterPro" id="IPR000719">
    <property type="entry name" value="Prot_kinase_dom"/>
</dbReference>
<dbReference type="InterPro" id="IPR000341">
    <property type="entry name" value="PI3K_Ras-bd_dom"/>
</dbReference>
<evidence type="ECO:0000259" key="13">
    <source>
        <dbReference type="PROSITE" id="PS50011"/>
    </source>
</evidence>
<dbReference type="GO" id="GO:0004175">
    <property type="term" value="F:endopeptidase activity"/>
    <property type="evidence" value="ECO:0007669"/>
    <property type="project" value="UniProtKB-ARBA"/>
</dbReference>
<dbReference type="Pfam" id="PF13855">
    <property type="entry name" value="LRR_8"/>
    <property type="match status" value="3"/>
</dbReference>
<evidence type="ECO:0000256" key="11">
    <source>
        <dbReference type="SAM" id="MobiDB-lite"/>
    </source>
</evidence>
<dbReference type="FunFam" id="1.10.510.10:FF:001512">
    <property type="entry name" value="Receptor tyrosine-protein kinase erbB-2"/>
    <property type="match status" value="1"/>
</dbReference>